<dbReference type="AlphaFoldDB" id="S3E3J5"/>
<evidence type="ECO:0000313" key="3">
    <source>
        <dbReference type="Proteomes" id="UP000016922"/>
    </source>
</evidence>
<name>S3E3J5_GLAL2</name>
<feature type="region of interest" description="Disordered" evidence="1">
    <location>
        <begin position="140"/>
        <end position="164"/>
    </location>
</feature>
<dbReference type="HOGENOM" id="CLU_1098584_0_0_1"/>
<dbReference type="GeneID" id="19465079"/>
<gene>
    <name evidence="2" type="ORF">GLAREA_06025</name>
</gene>
<protein>
    <submittedName>
        <fullName evidence="2">Uncharacterized protein</fullName>
    </submittedName>
</protein>
<dbReference type="EMBL" id="KE145358">
    <property type="protein sequence ID" value="EPE33013.1"/>
    <property type="molecule type" value="Genomic_DNA"/>
</dbReference>
<dbReference type="OrthoDB" id="3468392at2759"/>
<evidence type="ECO:0000313" key="2">
    <source>
        <dbReference type="EMBL" id="EPE33013.1"/>
    </source>
</evidence>
<feature type="compositionally biased region" description="Low complexity" evidence="1">
    <location>
        <begin position="150"/>
        <end position="164"/>
    </location>
</feature>
<evidence type="ECO:0000256" key="1">
    <source>
        <dbReference type="SAM" id="MobiDB-lite"/>
    </source>
</evidence>
<dbReference type="Proteomes" id="UP000016922">
    <property type="component" value="Unassembled WGS sequence"/>
</dbReference>
<proteinExistence type="predicted"/>
<sequence>MPLSIRAQLSTLSESLPTFSQVRETINKHLQKDPPPEEPWEEIGETETITSIPSNTMSINPLCCKDAIPLSYKHLLELLPANTLHNNVPPSRSAGPLIASLLACILNADAIPPALNPEGPFPYTSIFYAVVEVVTLKPTPPQTPSRIPRVSTPTIPSAPSSSSTPVTTISTHYFIPIEERNTPTSTILAAKTPFHCRRWREIRKEEAYETVRRSEMDIVIGDGETWTPMVGTEKLWCEGHGVWCELRAWVRED</sequence>
<organism evidence="2 3">
    <name type="scientific">Glarea lozoyensis (strain ATCC 20868 / MF5171)</name>
    <dbReference type="NCBI Taxonomy" id="1116229"/>
    <lineage>
        <taxon>Eukaryota</taxon>
        <taxon>Fungi</taxon>
        <taxon>Dikarya</taxon>
        <taxon>Ascomycota</taxon>
        <taxon>Pezizomycotina</taxon>
        <taxon>Leotiomycetes</taxon>
        <taxon>Helotiales</taxon>
        <taxon>Helotiaceae</taxon>
        <taxon>Glarea</taxon>
    </lineage>
</organism>
<reference evidence="2 3" key="1">
    <citation type="journal article" date="2013" name="BMC Genomics">
        <title>Genomics-driven discovery of the pneumocandin biosynthetic gene cluster in the fungus Glarea lozoyensis.</title>
        <authorList>
            <person name="Chen L."/>
            <person name="Yue Q."/>
            <person name="Zhang X."/>
            <person name="Xiang M."/>
            <person name="Wang C."/>
            <person name="Li S."/>
            <person name="Che Y."/>
            <person name="Ortiz-Lopez F.J."/>
            <person name="Bills G.F."/>
            <person name="Liu X."/>
            <person name="An Z."/>
        </authorList>
    </citation>
    <scope>NUCLEOTIDE SEQUENCE [LARGE SCALE GENOMIC DNA]</scope>
    <source>
        <strain evidence="3">ATCC 20868 / MF5171</strain>
    </source>
</reference>
<dbReference type="OMA" id="TISTHYF"/>
<dbReference type="RefSeq" id="XP_008079630.1">
    <property type="nucleotide sequence ID" value="XM_008081439.1"/>
</dbReference>
<accession>S3E3J5</accession>
<keyword evidence="3" id="KW-1185">Reference proteome</keyword>
<dbReference type="KEGG" id="glz:GLAREA_06025"/>